<name>A0ABS2HZN9_9ACTN</name>
<sequence>MPQVGVPGLSCAGGRIPVRPVLFEPDDLAALRHRAPEETRARLVRETVALSDRRPGPYRDALLRIVGALGGEA</sequence>
<proteinExistence type="predicted"/>
<evidence type="ECO:0000313" key="1">
    <source>
        <dbReference type="EMBL" id="MBM7056461.1"/>
    </source>
</evidence>
<reference evidence="1 2" key="1">
    <citation type="submission" date="2021-02" db="EMBL/GenBank/DDBJ databases">
        <title>Genome Streptomyces sp. RHZ10.</title>
        <authorList>
            <person name="Besaury L."/>
        </authorList>
    </citation>
    <scope>NUCLEOTIDE SEQUENCE [LARGE SCALE GENOMIC DNA]</scope>
    <source>
        <strain evidence="1 2">RHZ10</strain>
    </source>
</reference>
<dbReference type="RefSeq" id="WP_205084660.1">
    <property type="nucleotide sequence ID" value="NZ_JAFEUF010000124.1"/>
</dbReference>
<gene>
    <name evidence="1" type="ORF">JS521_21940</name>
</gene>
<organism evidence="1 2">
    <name type="scientific">Streptomyces durocortorensis</name>
    <dbReference type="NCBI Taxonomy" id="2811104"/>
    <lineage>
        <taxon>Bacteria</taxon>
        <taxon>Bacillati</taxon>
        <taxon>Actinomycetota</taxon>
        <taxon>Actinomycetes</taxon>
        <taxon>Kitasatosporales</taxon>
        <taxon>Streptomycetaceae</taxon>
        <taxon>Streptomyces</taxon>
    </lineage>
</organism>
<protein>
    <submittedName>
        <fullName evidence="1">Uncharacterized protein</fullName>
    </submittedName>
</protein>
<comment type="caution">
    <text evidence="1">The sequence shown here is derived from an EMBL/GenBank/DDBJ whole genome shotgun (WGS) entry which is preliminary data.</text>
</comment>
<dbReference type="Proteomes" id="UP000712045">
    <property type="component" value="Unassembled WGS sequence"/>
</dbReference>
<dbReference type="EMBL" id="JAFEUF010000124">
    <property type="protein sequence ID" value="MBM7056461.1"/>
    <property type="molecule type" value="Genomic_DNA"/>
</dbReference>
<accession>A0ABS2HZN9</accession>
<keyword evidence="2" id="KW-1185">Reference proteome</keyword>
<evidence type="ECO:0000313" key="2">
    <source>
        <dbReference type="Proteomes" id="UP000712045"/>
    </source>
</evidence>